<feature type="transmembrane region" description="Helical" evidence="1">
    <location>
        <begin position="79"/>
        <end position="100"/>
    </location>
</feature>
<keyword evidence="1" id="KW-0472">Membrane</keyword>
<evidence type="ECO:0000256" key="1">
    <source>
        <dbReference type="SAM" id="Phobius"/>
    </source>
</evidence>
<accession>A0A2I0CR67</accession>
<feature type="transmembrane region" description="Helical" evidence="1">
    <location>
        <begin position="137"/>
        <end position="159"/>
    </location>
</feature>
<reference evidence="3" key="1">
    <citation type="submission" date="2017-12" db="EMBL/GenBank/DDBJ databases">
        <authorList>
            <person name="Yu X.-Y."/>
        </authorList>
    </citation>
    <scope>NUCLEOTIDE SEQUENCE [LARGE SCALE GENOMIC DNA]</scope>
    <source>
        <strain evidence="3">ZYSR67-Z</strain>
    </source>
</reference>
<dbReference type="EMBL" id="PIYS01000010">
    <property type="protein sequence ID" value="PKF71666.1"/>
    <property type="molecule type" value="Genomic_DNA"/>
</dbReference>
<gene>
    <name evidence="2" type="ORF">CW360_07150</name>
</gene>
<keyword evidence="1" id="KW-1133">Transmembrane helix</keyword>
<organism evidence="2 3">
    <name type="scientific">Pseudomonas fluvialis</name>
    <dbReference type="NCBI Taxonomy" id="1793966"/>
    <lineage>
        <taxon>Bacteria</taxon>
        <taxon>Pseudomonadati</taxon>
        <taxon>Pseudomonadota</taxon>
        <taxon>Gammaproteobacteria</taxon>
        <taxon>Pseudomonadales</taxon>
        <taxon>Pseudomonadaceae</taxon>
        <taxon>Pseudomonas</taxon>
    </lineage>
</organism>
<evidence type="ECO:0000313" key="3">
    <source>
        <dbReference type="Proteomes" id="UP000242861"/>
    </source>
</evidence>
<proteinExistence type="predicted"/>
<dbReference type="AlphaFoldDB" id="A0A2I0CR67"/>
<dbReference type="RefSeq" id="WP_101193224.1">
    <property type="nucleotide sequence ID" value="NZ_JAYRKZ010000004.1"/>
</dbReference>
<comment type="caution">
    <text evidence="2">The sequence shown here is derived from an EMBL/GenBank/DDBJ whole genome shotgun (WGS) entry which is preliminary data.</text>
</comment>
<protein>
    <submittedName>
        <fullName evidence="2">DUF2878 domain-containing protein</fullName>
    </submittedName>
</protein>
<keyword evidence="1" id="KW-0812">Transmembrane</keyword>
<sequence>MNKLLLNALLFQLGWFLCVFAAQQPWLLLGVPLLLAIHLRWVAGWHAEGRLLVSVLLSGAALDSTLLQMGVLDFAGDSLLLPLWLAALWLLFGTTLNHCLAWSARPWWRASLLGACGGPLSYYAGAQLAGVGMPLGLWPSLLILAGCWAVLLPLLHGFASLQRQRLASQ</sequence>
<feature type="transmembrane region" description="Helical" evidence="1">
    <location>
        <begin position="107"/>
        <end position="125"/>
    </location>
</feature>
<dbReference type="InterPro" id="IPR021306">
    <property type="entry name" value="DUF2878"/>
</dbReference>
<name>A0A2I0CR67_9PSED</name>
<dbReference type="Pfam" id="PF11086">
    <property type="entry name" value="DUF2878"/>
    <property type="match status" value="1"/>
</dbReference>
<dbReference type="Proteomes" id="UP000242861">
    <property type="component" value="Unassembled WGS sequence"/>
</dbReference>
<evidence type="ECO:0000313" key="2">
    <source>
        <dbReference type="EMBL" id="PKF71666.1"/>
    </source>
</evidence>